<keyword evidence="2" id="KW-1185">Reference proteome</keyword>
<dbReference type="InterPro" id="IPR007607">
    <property type="entry name" value="BacA/B"/>
</dbReference>
<dbReference type="PANTHER" id="PTHR35024:SF4">
    <property type="entry name" value="POLYMER-FORMING CYTOSKELETAL PROTEIN"/>
    <property type="match status" value="1"/>
</dbReference>
<evidence type="ECO:0000313" key="1">
    <source>
        <dbReference type="EMBL" id="CAI8040368.1"/>
    </source>
</evidence>
<reference evidence="1" key="1">
    <citation type="submission" date="2023-03" db="EMBL/GenBank/DDBJ databases">
        <authorList>
            <person name="Steffen K."/>
            <person name="Cardenas P."/>
        </authorList>
    </citation>
    <scope>NUCLEOTIDE SEQUENCE</scope>
</reference>
<organism evidence="1 2">
    <name type="scientific">Geodia barretti</name>
    <name type="common">Barrett's horny sponge</name>
    <dbReference type="NCBI Taxonomy" id="519541"/>
    <lineage>
        <taxon>Eukaryota</taxon>
        <taxon>Metazoa</taxon>
        <taxon>Porifera</taxon>
        <taxon>Demospongiae</taxon>
        <taxon>Heteroscleromorpha</taxon>
        <taxon>Tetractinellida</taxon>
        <taxon>Astrophorina</taxon>
        <taxon>Geodiidae</taxon>
        <taxon>Geodia</taxon>
    </lineage>
</organism>
<evidence type="ECO:0000313" key="2">
    <source>
        <dbReference type="Proteomes" id="UP001174909"/>
    </source>
</evidence>
<dbReference type="EMBL" id="CASHTH010003106">
    <property type="protein sequence ID" value="CAI8040368.1"/>
    <property type="molecule type" value="Genomic_DNA"/>
</dbReference>
<comment type="caution">
    <text evidence="1">The sequence shown here is derived from an EMBL/GenBank/DDBJ whole genome shotgun (WGS) entry which is preliminary data.</text>
</comment>
<name>A0AA35T3L3_GEOBA</name>
<accession>A0AA35T3L3</accession>
<proteinExistence type="predicted"/>
<dbReference type="PANTHER" id="PTHR35024">
    <property type="entry name" value="HYPOTHETICAL CYTOSOLIC PROTEIN"/>
    <property type="match status" value="1"/>
</dbReference>
<dbReference type="Pfam" id="PF04519">
    <property type="entry name" value="Bactofilin"/>
    <property type="match status" value="1"/>
</dbReference>
<sequence length="113" mass="11762">MAPETHLKGLLRFDSALQINGRFDGEIRSAGRLMIGEGALVCATIEVGSAVIGGTVRGDIKAIDSVEMLATARVFGDMGTARLIVADGAVFEGELEMSGSPQERDGSAAPVER</sequence>
<dbReference type="Proteomes" id="UP001174909">
    <property type="component" value="Unassembled WGS sequence"/>
</dbReference>
<gene>
    <name evidence="1" type="ORF">GBAR_LOCUS22504</name>
</gene>
<evidence type="ECO:0008006" key="3">
    <source>
        <dbReference type="Google" id="ProtNLM"/>
    </source>
</evidence>
<protein>
    <recommendedName>
        <fullName evidence="3">Polymer-forming cytoskeletal protein</fullName>
    </recommendedName>
</protein>
<dbReference type="AlphaFoldDB" id="A0AA35T3L3"/>